<dbReference type="EMBL" id="CM044703">
    <property type="protein sequence ID" value="KAI5670448.1"/>
    <property type="molecule type" value="Genomic_DNA"/>
</dbReference>
<dbReference type="Proteomes" id="UP001060085">
    <property type="component" value="Linkage Group LG03"/>
</dbReference>
<accession>A0ACC0BD17</accession>
<sequence>MDSEQSSTSSEAERPEEPNNLTPIRYNTYGLPPFSVPYSPPINCSWTHVVIEIRIACQGEQYDRIAAVWLNGAELVRTSTAEPTKDGIFWKVRKDVTRYSSLLTQTNLNLSVMLENIVNDVFTGVYQVNVTFLYYDKPVSSVSLLASETLMLNRKLKLVENPVKLNENLDKGSWDLYEPADLIIPISASGDDGFWFRIRNESDVHTKGIRIPRRTYRALIEIYVSFHGNDEFWYSNPPDSYIEINKLTTKRGHGAYREVLLTIDGNLVASVVPFPVIFTGGINPLFWEPVVSIGAFDLPSYDLDLTPFLGMLLDGKIHHFGLSVADSISFWLVDANLHLWLDDSSQEVQAGMDYKAPSFNLERQFRFEGLDGSFEVETKRKSKISGWVSSRAGNFTTSISQELKFKNSVKFSKHGTQKLVRQKVKEEREVMIQSNTGDMISHRILKRKYPLKMTTENLPGKVNDTYLMITEVENGMVEKKTIGNFSSTLRNQQQCRGWMFVKDHDVLSGSANLRQTYLNADSLGCYSRMVAAENGKIMNNTESFLCSSSS</sequence>
<proteinExistence type="predicted"/>
<gene>
    <name evidence="1" type="ORF">M9H77_10812</name>
</gene>
<protein>
    <submittedName>
        <fullName evidence="1">Uncharacterized protein</fullName>
    </submittedName>
</protein>
<reference evidence="2" key="1">
    <citation type="journal article" date="2023" name="Nat. Plants">
        <title>Single-cell RNA sequencing provides a high-resolution roadmap for understanding the multicellular compartmentation of specialized metabolism.</title>
        <authorList>
            <person name="Sun S."/>
            <person name="Shen X."/>
            <person name="Li Y."/>
            <person name="Li Y."/>
            <person name="Wang S."/>
            <person name="Li R."/>
            <person name="Zhang H."/>
            <person name="Shen G."/>
            <person name="Guo B."/>
            <person name="Wei J."/>
            <person name="Xu J."/>
            <person name="St-Pierre B."/>
            <person name="Chen S."/>
            <person name="Sun C."/>
        </authorList>
    </citation>
    <scope>NUCLEOTIDE SEQUENCE [LARGE SCALE GENOMIC DNA]</scope>
</reference>
<name>A0ACC0BD17_CATRO</name>
<organism evidence="1 2">
    <name type="scientific">Catharanthus roseus</name>
    <name type="common">Madagascar periwinkle</name>
    <name type="synonym">Vinca rosea</name>
    <dbReference type="NCBI Taxonomy" id="4058"/>
    <lineage>
        <taxon>Eukaryota</taxon>
        <taxon>Viridiplantae</taxon>
        <taxon>Streptophyta</taxon>
        <taxon>Embryophyta</taxon>
        <taxon>Tracheophyta</taxon>
        <taxon>Spermatophyta</taxon>
        <taxon>Magnoliopsida</taxon>
        <taxon>eudicotyledons</taxon>
        <taxon>Gunneridae</taxon>
        <taxon>Pentapetalae</taxon>
        <taxon>asterids</taxon>
        <taxon>lamiids</taxon>
        <taxon>Gentianales</taxon>
        <taxon>Apocynaceae</taxon>
        <taxon>Rauvolfioideae</taxon>
        <taxon>Vinceae</taxon>
        <taxon>Catharanthinae</taxon>
        <taxon>Catharanthus</taxon>
    </lineage>
</organism>
<evidence type="ECO:0000313" key="1">
    <source>
        <dbReference type="EMBL" id="KAI5670448.1"/>
    </source>
</evidence>
<comment type="caution">
    <text evidence="1">The sequence shown here is derived from an EMBL/GenBank/DDBJ whole genome shotgun (WGS) entry which is preliminary data.</text>
</comment>
<keyword evidence="2" id="KW-1185">Reference proteome</keyword>
<evidence type="ECO:0000313" key="2">
    <source>
        <dbReference type="Proteomes" id="UP001060085"/>
    </source>
</evidence>